<feature type="compositionally biased region" description="Polar residues" evidence="2">
    <location>
        <begin position="68"/>
        <end position="84"/>
    </location>
</feature>
<dbReference type="Proteomes" id="UP001497600">
    <property type="component" value="Chromosome H"/>
</dbReference>
<dbReference type="PANTHER" id="PTHR15715:SF37">
    <property type="entry name" value="LD47843P"/>
    <property type="match status" value="1"/>
</dbReference>
<keyword evidence="6" id="KW-1185">Reference proteome</keyword>
<proteinExistence type="predicted"/>
<dbReference type="SMART" id="SM00240">
    <property type="entry name" value="FHA"/>
    <property type="match status" value="1"/>
</dbReference>
<keyword evidence="1" id="KW-0175">Coiled coil</keyword>
<reference evidence="5 6" key="1">
    <citation type="submission" date="2024-01" db="EMBL/GenBank/DDBJ databases">
        <authorList>
            <consortium name="Genoscope - CEA"/>
            <person name="William W."/>
        </authorList>
    </citation>
    <scope>NUCLEOTIDE SEQUENCE [LARGE SCALE GENOMIC DNA]</scope>
    <source>
        <strain evidence="5 6">29B2s-10</strain>
    </source>
</reference>
<keyword evidence="3" id="KW-0812">Transmembrane</keyword>
<evidence type="ECO:0000259" key="4">
    <source>
        <dbReference type="PROSITE" id="PS50006"/>
    </source>
</evidence>
<feature type="region of interest" description="Disordered" evidence="2">
    <location>
        <begin position="479"/>
        <end position="552"/>
    </location>
</feature>
<feature type="region of interest" description="Disordered" evidence="2">
    <location>
        <begin position="442"/>
        <end position="464"/>
    </location>
</feature>
<dbReference type="SUPFAM" id="SSF49879">
    <property type="entry name" value="SMAD/FHA domain"/>
    <property type="match status" value="1"/>
</dbReference>
<organism evidence="5 6">
    <name type="scientific">[Candida] anglica</name>
    <dbReference type="NCBI Taxonomy" id="148631"/>
    <lineage>
        <taxon>Eukaryota</taxon>
        <taxon>Fungi</taxon>
        <taxon>Dikarya</taxon>
        <taxon>Ascomycota</taxon>
        <taxon>Saccharomycotina</taxon>
        <taxon>Pichiomycetes</taxon>
        <taxon>Debaryomycetaceae</taxon>
        <taxon>Kurtzmaniella</taxon>
    </lineage>
</organism>
<feature type="domain" description="FHA" evidence="4">
    <location>
        <begin position="120"/>
        <end position="178"/>
    </location>
</feature>
<evidence type="ECO:0000313" key="6">
    <source>
        <dbReference type="Proteomes" id="UP001497600"/>
    </source>
</evidence>
<evidence type="ECO:0000256" key="1">
    <source>
        <dbReference type="SAM" id="Coils"/>
    </source>
</evidence>
<protein>
    <recommendedName>
        <fullName evidence="4">FHA domain-containing protein</fullName>
    </recommendedName>
</protein>
<dbReference type="EMBL" id="OZ004260">
    <property type="protein sequence ID" value="CAK7921795.1"/>
    <property type="molecule type" value="Genomic_DNA"/>
</dbReference>
<name>A0ABP0EPN1_9ASCO</name>
<accession>A0ABP0EPN1</accession>
<feature type="compositionally biased region" description="Polar residues" evidence="2">
    <location>
        <begin position="535"/>
        <end position="544"/>
    </location>
</feature>
<dbReference type="InterPro" id="IPR051176">
    <property type="entry name" value="Cent_Immune-Sig_Mod"/>
</dbReference>
<evidence type="ECO:0000256" key="3">
    <source>
        <dbReference type="SAM" id="Phobius"/>
    </source>
</evidence>
<evidence type="ECO:0000313" key="5">
    <source>
        <dbReference type="EMBL" id="CAK7921795.1"/>
    </source>
</evidence>
<dbReference type="InterPro" id="IPR008984">
    <property type="entry name" value="SMAD_FHA_dom_sf"/>
</dbReference>
<dbReference type="PANTHER" id="PTHR15715">
    <property type="entry name" value="CENTROSOMAL PROTEIN OF 170 KDA"/>
    <property type="match status" value="1"/>
</dbReference>
<evidence type="ECO:0000256" key="2">
    <source>
        <dbReference type="SAM" id="MobiDB-lite"/>
    </source>
</evidence>
<dbReference type="Pfam" id="PF00498">
    <property type="entry name" value="FHA"/>
    <property type="match status" value="1"/>
</dbReference>
<keyword evidence="3" id="KW-1133">Transmembrane helix</keyword>
<feature type="transmembrane region" description="Helical" evidence="3">
    <location>
        <begin position="576"/>
        <end position="596"/>
    </location>
</feature>
<feature type="coiled-coil region" evidence="1">
    <location>
        <begin position="396"/>
        <end position="423"/>
    </location>
</feature>
<feature type="compositionally biased region" description="Basic residues" evidence="2">
    <location>
        <begin position="47"/>
        <end position="63"/>
    </location>
</feature>
<feature type="compositionally biased region" description="Polar residues" evidence="2">
    <location>
        <begin position="14"/>
        <end position="23"/>
    </location>
</feature>
<dbReference type="PROSITE" id="PS50006">
    <property type="entry name" value="FHA_DOMAIN"/>
    <property type="match status" value="1"/>
</dbReference>
<feature type="compositionally biased region" description="Low complexity" evidence="2">
    <location>
        <begin position="447"/>
        <end position="461"/>
    </location>
</feature>
<feature type="compositionally biased region" description="Low complexity" evidence="2">
    <location>
        <begin position="33"/>
        <end position="46"/>
    </location>
</feature>
<feature type="compositionally biased region" description="Polar residues" evidence="2">
    <location>
        <begin position="517"/>
        <end position="526"/>
    </location>
</feature>
<dbReference type="InterPro" id="IPR000253">
    <property type="entry name" value="FHA_dom"/>
</dbReference>
<feature type="region of interest" description="Disordered" evidence="2">
    <location>
        <begin position="1"/>
        <end position="90"/>
    </location>
</feature>
<dbReference type="Gene3D" id="2.60.200.20">
    <property type="match status" value="1"/>
</dbReference>
<sequence length="616" mass="68061">MMIDSRLSIEKKNTQMSSPQLNGGPSRPVLLGSNSTNSLHQHSNHNQPHHNHNNHNGGRKRSNSRSQVVSLPQLPQSNTSSNSNEHPDKRSQMQYIVTLIPLNDTFIKKNLLVPYFPETLKLGRPAGSKVKPEINNGYFDSRVLSRNHAAIFVDPSNGKLMIKDLGSSNGTFVNELKIGSDPIELKIGDIIYLGFNIEVDTSHKKISAKIENINMMPNYLKTGDISTLVLSSPTSSASSASASALARSKGVDSPEYKHYTFIQSIFSNASNEPNNEPPISFDNAIFGDINPNLEGSLLGLNPKGGCGIFNNSQITNSVSLEQTINLLATNLSKVKQQNSTLKSLEDFILKYQSRLNEMNQNYITDQFEKTVQQYQQKISEESQSTNKIKSEYEKYRIKSNSKVSQLEKEMKLLQSETDSLKSQLKASKLAIRNADMESRDLVATQASSNSNSNSNSNVSNSLPSQVIAQEPIQESIDMEVGREPSKIQAVGVTPPVSDEEEEDIPSHQGQQEEDPQSHNQVSTAPVENNKEESPFSESSTISTGTDREIDNEKLKTTTTDIPIETALKPLLGFQPFNLIIISVVSVMIISLVLSFLNGSKFTIGKYSPEIVEEYID</sequence>
<keyword evidence="3" id="KW-0472">Membrane</keyword>
<gene>
    <name evidence="5" type="ORF">CAAN4_H18404</name>
</gene>